<protein>
    <submittedName>
        <fullName evidence="2">Uncharacterized protein</fullName>
    </submittedName>
</protein>
<reference evidence="2" key="2">
    <citation type="submission" date="2024-06" db="EMBL/GenBank/DDBJ databases">
        <title>Caproicibacterium argilliputei sp. nov, a novel caproic acid producing anaerobic bacterium isolated from pit mud.</title>
        <authorList>
            <person name="Xia S."/>
        </authorList>
    </citation>
    <scope>NUCLEOTIDE SEQUENCE</scope>
    <source>
        <strain evidence="2">ZCY20-5</strain>
    </source>
</reference>
<dbReference type="Proteomes" id="UP001300604">
    <property type="component" value="Chromosome"/>
</dbReference>
<gene>
    <name evidence="2" type="ORF">PXC00_00185</name>
</gene>
<dbReference type="AlphaFoldDB" id="A0AA97DB12"/>
<reference evidence="2" key="1">
    <citation type="submission" date="2023-09" db="EMBL/GenBank/DDBJ databases">
        <authorList>
            <person name="Zeng C."/>
        </authorList>
    </citation>
    <scope>NUCLEOTIDE SEQUENCE</scope>
    <source>
        <strain evidence="2">ZCY20-5</strain>
    </source>
</reference>
<sequence>MQGDTDAGHHTGRLDPEDVANKFLTETLKKNELAGTGDSIKKETVGDTLKMTFSKDGKPAVTLTLRQPVRKDKTGIWVVTAWTDEATGETHAVTK</sequence>
<name>A0AA97DB12_9FIRM</name>
<feature type="region of interest" description="Disordered" evidence="1">
    <location>
        <begin position="1"/>
        <end position="20"/>
    </location>
</feature>
<accession>A0AA97DB12</accession>
<evidence type="ECO:0000256" key="1">
    <source>
        <dbReference type="SAM" id="MobiDB-lite"/>
    </source>
</evidence>
<dbReference type="KEGG" id="carl:PXC00_00185"/>
<proteinExistence type="predicted"/>
<dbReference type="RefSeq" id="WP_275845870.1">
    <property type="nucleotide sequence ID" value="NZ_CP135996.1"/>
</dbReference>
<evidence type="ECO:0000313" key="2">
    <source>
        <dbReference type="EMBL" id="WOC32318.1"/>
    </source>
</evidence>
<keyword evidence="3" id="KW-1185">Reference proteome</keyword>
<dbReference type="EMBL" id="CP135996">
    <property type="protein sequence ID" value="WOC32318.1"/>
    <property type="molecule type" value="Genomic_DNA"/>
</dbReference>
<organism evidence="2 3">
    <name type="scientific">Caproicibacterium argilliputei</name>
    <dbReference type="NCBI Taxonomy" id="3030016"/>
    <lineage>
        <taxon>Bacteria</taxon>
        <taxon>Bacillati</taxon>
        <taxon>Bacillota</taxon>
        <taxon>Clostridia</taxon>
        <taxon>Eubacteriales</taxon>
        <taxon>Oscillospiraceae</taxon>
        <taxon>Caproicibacterium</taxon>
    </lineage>
</organism>
<evidence type="ECO:0000313" key="3">
    <source>
        <dbReference type="Proteomes" id="UP001300604"/>
    </source>
</evidence>